<organism evidence="1 2">
    <name type="scientific">Viridibacillus soli</name>
    <dbReference type="NCBI Taxonomy" id="2798301"/>
    <lineage>
        <taxon>Bacteria</taxon>
        <taxon>Bacillati</taxon>
        <taxon>Bacillota</taxon>
        <taxon>Bacilli</taxon>
        <taxon>Bacillales</taxon>
        <taxon>Caryophanaceae</taxon>
        <taxon>Viridibacillus</taxon>
    </lineage>
</organism>
<name>A0ABS1H9U0_9BACL</name>
<dbReference type="InterPro" id="IPR021451">
    <property type="entry name" value="DUF3102"/>
</dbReference>
<evidence type="ECO:0000313" key="2">
    <source>
        <dbReference type="Proteomes" id="UP000618943"/>
    </source>
</evidence>
<evidence type="ECO:0000313" key="1">
    <source>
        <dbReference type="EMBL" id="MBK3496174.1"/>
    </source>
</evidence>
<proteinExistence type="predicted"/>
<dbReference type="RefSeq" id="WP_200749689.1">
    <property type="nucleotide sequence ID" value="NZ_JAEOAH010000024.1"/>
</dbReference>
<dbReference type="Pfam" id="PF11300">
    <property type="entry name" value="DUF3102"/>
    <property type="match status" value="1"/>
</dbReference>
<gene>
    <name evidence="1" type="ORF">JFL43_15155</name>
</gene>
<sequence length="134" mass="15204">MVKTQEFALSTEINVITAEINAYQRVAGEAIFEIGKRLKHAKEKDLVPGKWLKWCQEEIGIDRAQADKFIRIVDELSDECTYTQLGMQALYEIATLPSEQREQPHTLKGGATKTVDEMTNKSLIPLLNLKRSII</sequence>
<dbReference type="EMBL" id="JAEOAH010000024">
    <property type="protein sequence ID" value="MBK3496174.1"/>
    <property type="molecule type" value="Genomic_DNA"/>
</dbReference>
<comment type="caution">
    <text evidence="1">The sequence shown here is derived from an EMBL/GenBank/DDBJ whole genome shotgun (WGS) entry which is preliminary data.</text>
</comment>
<keyword evidence="2" id="KW-1185">Reference proteome</keyword>
<protein>
    <submittedName>
        <fullName evidence="1">DUF3102 domain-containing protein</fullName>
    </submittedName>
</protein>
<reference evidence="1 2" key="1">
    <citation type="submission" date="2020-12" db="EMBL/GenBank/DDBJ databases">
        <title>YIM B01967 draft genome.</title>
        <authorList>
            <person name="Yan X."/>
        </authorList>
    </citation>
    <scope>NUCLEOTIDE SEQUENCE [LARGE SCALE GENOMIC DNA]</scope>
    <source>
        <strain evidence="1 2">YIM B01967</strain>
    </source>
</reference>
<accession>A0ABS1H9U0</accession>
<dbReference type="Proteomes" id="UP000618943">
    <property type="component" value="Unassembled WGS sequence"/>
</dbReference>